<gene>
    <name evidence="1" type="ORF">INT46_007690</name>
</gene>
<keyword evidence="2" id="KW-1185">Reference proteome</keyword>
<dbReference type="Proteomes" id="UP000650833">
    <property type="component" value="Unassembled WGS sequence"/>
</dbReference>
<reference evidence="1" key="1">
    <citation type="submission" date="2020-12" db="EMBL/GenBank/DDBJ databases">
        <title>Metabolic potential, ecology and presence of endohyphal bacteria is reflected in genomic diversity of Mucoromycotina.</title>
        <authorList>
            <person name="Muszewska A."/>
            <person name="Okrasinska A."/>
            <person name="Steczkiewicz K."/>
            <person name="Drgas O."/>
            <person name="Orlowska M."/>
            <person name="Perlinska-Lenart U."/>
            <person name="Aleksandrzak-Piekarczyk T."/>
            <person name="Szatraj K."/>
            <person name="Zielenkiewicz U."/>
            <person name="Pilsyk S."/>
            <person name="Malc E."/>
            <person name="Mieczkowski P."/>
            <person name="Kruszewska J.S."/>
            <person name="Biernat P."/>
            <person name="Pawlowska J."/>
        </authorList>
    </citation>
    <scope>NUCLEOTIDE SEQUENCE</scope>
    <source>
        <strain evidence="1">CBS 226.32</strain>
    </source>
</reference>
<dbReference type="EMBL" id="JAEPRC010000263">
    <property type="protein sequence ID" value="KAG2202175.1"/>
    <property type="molecule type" value="Genomic_DNA"/>
</dbReference>
<dbReference type="AlphaFoldDB" id="A0A8H7V034"/>
<dbReference type="OrthoDB" id="2287485at2759"/>
<protein>
    <submittedName>
        <fullName evidence="1">Uncharacterized protein</fullName>
    </submittedName>
</protein>
<feature type="non-terminal residue" evidence="1">
    <location>
        <position position="1"/>
    </location>
</feature>
<name>A0A8H7V034_9FUNG</name>
<organism evidence="1 2">
    <name type="scientific">Mucor plumbeus</name>
    <dbReference type="NCBI Taxonomy" id="97098"/>
    <lineage>
        <taxon>Eukaryota</taxon>
        <taxon>Fungi</taxon>
        <taxon>Fungi incertae sedis</taxon>
        <taxon>Mucoromycota</taxon>
        <taxon>Mucoromycotina</taxon>
        <taxon>Mucoromycetes</taxon>
        <taxon>Mucorales</taxon>
        <taxon>Mucorineae</taxon>
        <taxon>Mucoraceae</taxon>
        <taxon>Mucor</taxon>
    </lineage>
</organism>
<sequence>VRLPTWYEVQKITIPFLHEAMKTMDDNPLDLIVANILHRAALLFSNGTPDSDLEDSFMHNFIATLFEDIFMLDTILESKWANGQLSGKRKCDDGTHFKPDYVIFITQRSHRLDLSCAEAKSPINNRIIFPKSDLVKLGQEMRWMLNKLVREGVGKPVVGGILVTGFQTQTYKMELIDIGVYRMVELSKTLFFRNIHELTLIPTIVSNLLQLKHVILTTAKKANDRLCSKSKGIPPRHDPPVSWLRDTDIDLVKRQKTKE</sequence>
<evidence type="ECO:0000313" key="2">
    <source>
        <dbReference type="Proteomes" id="UP000650833"/>
    </source>
</evidence>
<proteinExistence type="predicted"/>
<evidence type="ECO:0000313" key="1">
    <source>
        <dbReference type="EMBL" id="KAG2202175.1"/>
    </source>
</evidence>
<accession>A0A8H7V034</accession>
<comment type="caution">
    <text evidence="1">The sequence shown here is derived from an EMBL/GenBank/DDBJ whole genome shotgun (WGS) entry which is preliminary data.</text>
</comment>